<evidence type="ECO:0000313" key="4">
    <source>
        <dbReference type="EMBL" id="EGT37921.1"/>
    </source>
</evidence>
<dbReference type="HOGENOM" id="CLU_007874_3_2_1"/>
<keyword evidence="1" id="KW-1133">Transmembrane helix</keyword>
<dbReference type="Proteomes" id="UP000008068">
    <property type="component" value="Unassembled WGS sequence"/>
</dbReference>
<dbReference type="InterPro" id="IPR052728">
    <property type="entry name" value="O2_lipid_transport_reg"/>
</dbReference>
<dbReference type="GO" id="GO:0016747">
    <property type="term" value="F:acyltransferase activity, transferring groups other than amino-acyl groups"/>
    <property type="evidence" value="ECO:0007669"/>
    <property type="project" value="InterPro"/>
</dbReference>
<dbReference type="eggNOG" id="KOG3700">
    <property type="taxonomic scope" value="Eukaryota"/>
</dbReference>
<name>G0NUK1_CAEBE</name>
<sequence>MKVYLFFIFSVCFQLVNGNEFEFSVRNLISEKCIKDIDTWKTSLKALSAELLQCGNQESCQETKKKVYHDNIYSVYQLDSFGKIPPNLLGFNKVWMGEYDECLDVVNPLDKSYHFNSITQFCWAHLNLPIGKILSKTENAVKTMSTTCGAGRPTDVKTSICMPRSCSEHDLKLALNHLKILPTPVKLSENTTVDLENGDKYVCEVTCRPVDFQPNYAFWIVTVILGITVLMCIFATVADYYKEIEDEKMLQDEKKMKNSSISDGFFKYFLTFSMLTNGRSLLRISNNPNNLKGVECIRFISFTWVVSGHIWGDWENADNPLKTIDILKTRSYEVWVNAFFSVDTFFFLSGLMLSYSFLPKLTIQKAKDPVVWFIFYLHRILRLTPAYLSFIVFYATYGPLTDFGPNEIVKREDMDNCKKYGWKNLLYINNIYEPRKNCLSISWYMAADTQMYLVSPIFLIAFLLGPIPGILISIAVILLSTLLNYWLFFRFDLPLTLIQAYMTGDDNIIHVLQDLVYEAAYIRIPPFLFGIGMGYVMLRTRNSRINMNTGIVFVLWLVSALLALVSIFSIHSYNRGDYWTPMKRASYYAFSRIAWSISLSWLIFALNRGQSGLIGKFMSLPFWTPLGKLTFCAYLCHILIVNALFNLERSPPHFVGAFHTYLTKVIPSVVASCLFATIWTLLFEMPFAKLESFLLQKMMSRSKKENEKNMECTKI</sequence>
<organism evidence="5">
    <name type="scientific">Caenorhabditis brenneri</name>
    <name type="common">Nematode worm</name>
    <dbReference type="NCBI Taxonomy" id="135651"/>
    <lineage>
        <taxon>Eukaryota</taxon>
        <taxon>Metazoa</taxon>
        <taxon>Ecdysozoa</taxon>
        <taxon>Nematoda</taxon>
        <taxon>Chromadorea</taxon>
        <taxon>Rhabditida</taxon>
        <taxon>Rhabditina</taxon>
        <taxon>Rhabditomorpha</taxon>
        <taxon>Rhabditoidea</taxon>
        <taxon>Rhabditidae</taxon>
        <taxon>Peloderinae</taxon>
        <taxon>Caenorhabditis</taxon>
    </lineage>
</organism>
<feature type="domain" description="Nose resistant-to-fluoxetine protein N-terminal" evidence="3">
    <location>
        <begin position="30"/>
        <end position="192"/>
    </location>
</feature>
<keyword evidence="1" id="KW-0472">Membrane</keyword>
<dbReference type="EMBL" id="GL379951">
    <property type="protein sequence ID" value="EGT37921.1"/>
    <property type="molecule type" value="Genomic_DNA"/>
</dbReference>
<keyword evidence="5" id="KW-1185">Reference proteome</keyword>
<dbReference type="OMA" id="PHINRNK"/>
<reference evidence="5" key="1">
    <citation type="submission" date="2011-07" db="EMBL/GenBank/DDBJ databases">
        <authorList>
            <consortium name="Caenorhabditis brenneri Sequencing and Analysis Consortium"/>
            <person name="Wilson R.K."/>
        </authorList>
    </citation>
    <scope>NUCLEOTIDE SEQUENCE [LARGE SCALE GENOMIC DNA]</scope>
    <source>
        <strain evidence="5">PB2801</strain>
    </source>
</reference>
<dbReference type="Pfam" id="PF01757">
    <property type="entry name" value="Acyl_transf_3"/>
    <property type="match status" value="1"/>
</dbReference>
<dbReference type="OrthoDB" id="207378at2759"/>
<dbReference type="AlphaFoldDB" id="G0NUK1"/>
<evidence type="ECO:0000259" key="3">
    <source>
        <dbReference type="SMART" id="SM00703"/>
    </source>
</evidence>
<keyword evidence="2" id="KW-0732">Signal</keyword>
<feature type="transmembrane region" description="Helical" evidence="1">
    <location>
        <begin position="626"/>
        <end position="645"/>
    </location>
</feature>
<feature type="transmembrane region" description="Helical" evidence="1">
    <location>
        <begin position="665"/>
        <end position="688"/>
    </location>
</feature>
<proteinExistence type="predicted"/>
<gene>
    <name evidence="4" type="ORF">CAEBREN_08570</name>
</gene>
<evidence type="ECO:0000256" key="2">
    <source>
        <dbReference type="SAM" id="SignalP"/>
    </source>
</evidence>
<dbReference type="InterPro" id="IPR002656">
    <property type="entry name" value="Acyl_transf_3_dom"/>
</dbReference>
<evidence type="ECO:0000313" key="5">
    <source>
        <dbReference type="Proteomes" id="UP000008068"/>
    </source>
</evidence>
<dbReference type="PANTHER" id="PTHR11161">
    <property type="entry name" value="O-ACYLTRANSFERASE"/>
    <property type="match status" value="1"/>
</dbReference>
<accession>G0NUK1</accession>
<feature type="signal peptide" evidence="2">
    <location>
        <begin position="1"/>
        <end position="18"/>
    </location>
</feature>
<protein>
    <recommendedName>
        <fullName evidence="3">Nose resistant-to-fluoxetine protein N-terminal domain-containing protein</fullName>
    </recommendedName>
</protein>
<evidence type="ECO:0000256" key="1">
    <source>
        <dbReference type="SAM" id="Phobius"/>
    </source>
</evidence>
<feature type="transmembrane region" description="Helical" evidence="1">
    <location>
        <begin position="216"/>
        <end position="241"/>
    </location>
</feature>
<dbReference type="SMART" id="SM00703">
    <property type="entry name" value="NRF"/>
    <property type="match status" value="1"/>
</dbReference>
<feature type="transmembrane region" description="Helical" evidence="1">
    <location>
        <begin position="520"/>
        <end position="538"/>
    </location>
</feature>
<dbReference type="Pfam" id="PF20146">
    <property type="entry name" value="NRF"/>
    <property type="match status" value="1"/>
</dbReference>
<dbReference type="PANTHER" id="PTHR11161:SF0">
    <property type="entry name" value="O-ACYLTRANSFERASE LIKE PROTEIN"/>
    <property type="match status" value="1"/>
</dbReference>
<feature type="transmembrane region" description="Helical" evidence="1">
    <location>
        <begin position="370"/>
        <end position="395"/>
    </location>
</feature>
<feature type="transmembrane region" description="Helical" evidence="1">
    <location>
        <begin position="550"/>
        <end position="573"/>
    </location>
</feature>
<feature type="transmembrane region" description="Helical" evidence="1">
    <location>
        <begin position="585"/>
        <end position="606"/>
    </location>
</feature>
<feature type="transmembrane region" description="Helical" evidence="1">
    <location>
        <begin position="334"/>
        <end position="358"/>
    </location>
</feature>
<dbReference type="InParanoid" id="G0NUK1"/>
<keyword evidence="1" id="KW-0812">Transmembrane</keyword>
<dbReference type="InterPro" id="IPR006621">
    <property type="entry name" value="Nose-resist-to-fluoxetine_N"/>
</dbReference>
<feature type="chain" id="PRO_5003405902" description="Nose resistant-to-fluoxetine protein N-terminal domain-containing protein" evidence="2">
    <location>
        <begin position="19"/>
        <end position="715"/>
    </location>
</feature>